<feature type="binding site" evidence="12">
    <location>
        <position position="37"/>
    </location>
    <ligand>
        <name>substrate</name>
    </ligand>
</feature>
<dbReference type="InterPro" id="IPR015824">
    <property type="entry name" value="Phosphoglycerate_kinase_N"/>
</dbReference>
<dbReference type="PRINTS" id="PR00477">
    <property type="entry name" value="PHGLYCKINASE"/>
</dbReference>
<dbReference type="SUPFAM" id="SSF53748">
    <property type="entry name" value="Phosphoglycerate kinase"/>
    <property type="match status" value="1"/>
</dbReference>
<evidence type="ECO:0000313" key="17">
    <source>
        <dbReference type="Proteomes" id="UP000007113"/>
    </source>
</evidence>
<feature type="binding site" evidence="13">
    <location>
        <position position="125"/>
    </location>
    <ligand>
        <name>(2R)-3-phosphoglycerate</name>
        <dbReference type="ChEBI" id="CHEBI:58272"/>
    </ligand>
</feature>
<evidence type="ECO:0000256" key="12">
    <source>
        <dbReference type="HAMAP-Rule" id="MF_00145"/>
    </source>
</evidence>
<evidence type="ECO:0000256" key="3">
    <source>
        <dbReference type="ARBA" id="ARBA00008982"/>
    </source>
</evidence>
<evidence type="ECO:0000313" key="16">
    <source>
        <dbReference type="EMBL" id="AEU35886.1"/>
    </source>
</evidence>
<dbReference type="InterPro" id="IPR001576">
    <property type="entry name" value="Phosphoglycerate_kinase"/>
</dbReference>
<keyword evidence="8 12" id="KW-0547">Nucleotide-binding</keyword>
<dbReference type="UniPathway" id="UPA00109">
    <property type="reaction ID" value="UER00185"/>
</dbReference>
<dbReference type="GO" id="GO:0005829">
    <property type="term" value="C:cytosol"/>
    <property type="evidence" value="ECO:0007669"/>
    <property type="project" value="UniProtKB-ARBA"/>
</dbReference>
<dbReference type="FunFam" id="3.40.50.1260:FF:000003">
    <property type="entry name" value="Phosphoglycerate kinase"/>
    <property type="match status" value="1"/>
</dbReference>
<dbReference type="GO" id="GO:0043531">
    <property type="term" value="F:ADP binding"/>
    <property type="evidence" value="ECO:0007669"/>
    <property type="project" value="TreeGrafter"/>
</dbReference>
<evidence type="ECO:0000256" key="8">
    <source>
        <dbReference type="ARBA" id="ARBA00022741"/>
    </source>
</evidence>
<dbReference type="STRING" id="682795.AciX8_1545"/>
<feature type="binding site" evidence="12">
    <location>
        <position position="125"/>
    </location>
    <ligand>
        <name>substrate</name>
    </ligand>
</feature>
<evidence type="ECO:0000256" key="15">
    <source>
        <dbReference type="RuleBase" id="RU000532"/>
    </source>
</evidence>
<evidence type="ECO:0000256" key="1">
    <source>
        <dbReference type="ARBA" id="ARBA00000642"/>
    </source>
</evidence>
<dbReference type="InterPro" id="IPR015911">
    <property type="entry name" value="Phosphoglycerate_kinase_CS"/>
</dbReference>
<dbReference type="PANTHER" id="PTHR11406:SF23">
    <property type="entry name" value="PHOSPHOGLYCERATE KINASE 1, CHLOROPLASTIC-RELATED"/>
    <property type="match status" value="1"/>
</dbReference>
<dbReference type="PIRSF" id="PIRSF000724">
    <property type="entry name" value="Pgk"/>
    <property type="match status" value="1"/>
</dbReference>
<dbReference type="HAMAP" id="MF_00145">
    <property type="entry name" value="Phosphoglyc_kinase"/>
    <property type="match status" value="1"/>
</dbReference>
<dbReference type="PANTHER" id="PTHR11406">
    <property type="entry name" value="PHOSPHOGLYCERATE KINASE"/>
    <property type="match status" value="1"/>
</dbReference>
<keyword evidence="12" id="KW-0963">Cytoplasm</keyword>
<feature type="binding site" evidence="12 13">
    <location>
        <begin position="21"/>
        <end position="23"/>
    </location>
    <ligand>
        <name>substrate</name>
    </ligand>
</feature>
<keyword evidence="10 12" id="KW-0067">ATP-binding</keyword>
<dbReference type="AlphaFoldDB" id="G8P1R1"/>
<evidence type="ECO:0000256" key="14">
    <source>
        <dbReference type="PIRSR" id="PIRSR000724-2"/>
    </source>
</evidence>
<dbReference type="GO" id="GO:0006094">
    <property type="term" value="P:gluconeogenesis"/>
    <property type="evidence" value="ECO:0007669"/>
    <property type="project" value="TreeGrafter"/>
</dbReference>
<feature type="binding site" evidence="12">
    <location>
        <position position="158"/>
    </location>
    <ligand>
        <name>substrate</name>
    </ligand>
</feature>
<reference evidence="16 17" key="1">
    <citation type="submission" date="2011-11" db="EMBL/GenBank/DDBJ databases">
        <title>Complete sequence of Granulicella mallensis MP5ACTX8.</title>
        <authorList>
            <consortium name="US DOE Joint Genome Institute"/>
            <person name="Lucas S."/>
            <person name="Copeland A."/>
            <person name="Lapidus A."/>
            <person name="Cheng J.-F."/>
            <person name="Goodwin L."/>
            <person name="Pitluck S."/>
            <person name="Peters L."/>
            <person name="Lu M."/>
            <person name="Detter J.C."/>
            <person name="Han C."/>
            <person name="Tapia R."/>
            <person name="Land M."/>
            <person name="Hauser L."/>
            <person name="Kyrpides N."/>
            <person name="Ivanova N."/>
            <person name="Mikhailova N."/>
            <person name="Pagani I."/>
            <person name="Rawat S."/>
            <person name="Mannisto M."/>
            <person name="Haggblom M."/>
            <person name="Woyke T."/>
        </authorList>
    </citation>
    <scope>NUCLEOTIDE SEQUENCE [LARGE SCALE GENOMIC DNA]</scope>
    <source>
        <strain evidence="17">ATCC BAA-1857 / DSM 23137 / MP5ACTX8</strain>
    </source>
</reference>
<evidence type="ECO:0000256" key="11">
    <source>
        <dbReference type="ARBA" id="ARBA00023152"/>
    </source>
</evidence>
<dbReference type="Gene3D" id="3.40.50.1260">
    <property type="entry name" value="Phosphoglycerate kinase, N-terminal domain"/>
    <property type="match status" value="2"/>
</dbReference>
<dbReference type="OrthoDB" id="9808460at2"/>
<evidence type="ECO:0000256" key="7">
    <source>
        <dbReference type="ARBA" id="ARBA00022679"/>
    </source>
</evidence>
<evidence type="ECO:0000256" key="13">
    <source>
        <dbReference type="PIRSR" id="PIRSR000724-1"/>
    </source>
</evidence>
<dbReference type="InterPro" id="IPR036043">
    <property type="entry name" value="Phosphoglycerate_kinase_sf"/>
</dbReference>
<sequence>MHKLSIRDLDLTGKRVLIRVDFNVPLSKEGTITDDTRIRETIPTIEYALRRKARVILAAHLGRPKGKHVDAMSLRPVVDRLRSLLDHVLDPDENVAFAPDCVGPVAIELADNLEPGQTLLLENLRFHAEEEANDPAFARQLAQLCDIYVNDAFGAAHRAHASTEGITHFVAQSAAGLLMEKELNYLGKAVAEPNRPFVAIIGGAKVSDKIEVINALLNKVDALLIGGAMAYTFLNAQGQTTGKSLVEADKYDIARAALEKAEAREVKFLLPVDHVLADKFGADAKTQIFSGTKPFPADLMALDIGPETIKLFAAEIAEAATVVWNGPMGVAELAPFAKGTNAVAKALAKNEDAISIVGGGDSVAALHNSGVADKITHISTGGGASLEFLEGKTLPGVATLTDK</sequence>
<dbReference type="GO" id="GO:0006096">
    <property type="term" value="P:glycolytic process"/>
    <property type="evidence" value="ECO:0007669"/>
    <property type="project" value="UniProtKB-UniRule"/>
</dbReference>
<comment type="catalytic activity">
    <reaction evidence="1 12 15">
        <text>(2R)-3-phosphoglycerate + ATP = (2R)-3-phospho-glyceroyl phosphate + ADP</text>
        <dbReference type="Rhea" id="RHEA:14801"/>
        <dbReference type="ChEBI" id="CHEBI:30616"/>
        <dbReference type="ChEBI" id="CHEBI:57604"/>
        <dbReference type="ChEBI" id="CHEBI:58272"/>
        <dbReference type="ChEBI" id="CHEBI:456216"/>
        <dbReference type="EC" id="2.7.2.3"/>
    </reaction>
</comment>
<comment type="pathway">
    <text evidence="2 12">Carbohydrate degradation; glycolysis; pyruvate from D-glyceraldehyde 3-phosphate: step 2/5.</text>
</comment>
<dbReference type="Proteomes" id="UP000007113">
    <property type="component" value="Chromosome"/>
</dbReference>
<comment type="caution">
    <text evidence="12">Lacks conserved residue(s) required for the propagation of feature annotation.</text>
</comment>
<dbReference type="EC" id="2.7.2.3" evidence="5 12"/>
<dbReference type="GO" id="GO:0004618">
    <property type="term" value="F:phosphoglycerate kinase activity"/>
    <property type="evidence" value="ECO:0007669"/>
    <property type="project" value="UniProtKB-UniRule"/>
</dbReference>
<dbReference type="HOGENOM" id="CLU_025427_0_2_0"/>
<dbReference type="eggNOG" id="COG0126">
    <property type="taxonomic scope" value="Bacteria"/>
</dbReference>
<feature type="binding site" evidence="12 14">
    <location>
        <position position="209"/>
    </location>
    <ligand>
        <name>ATP</name>
        <dbReference type="ChEBI" id="CHEBI:30616"/>
    </ligand>
</feature>
<keyword evidence="17" id="KW-1185">Reference proteome</keyword>
<keyword evidence="9 12" id="KW-0418">Kinase</keyword>
<protein>
    <recommendedName>
        <fullName evidence="6 12">Phosphoglycerate kinase</fullName>
        <ecNumber evidence="5 12">2.7.2.3</ecNumber>
    </recommendedName>
</protein>
<dbReference type="CDD" id="cd00318">
    <property type="entry name" value="Phosphoglycerate_kinase"/>
    <property type="match status" value="1"/>
</dbReference>
<keyword evidence="11 12" id="KW-0324">Glycolysis</keyword>
<proteinExistence type="inferred from homology"/>
<evidence type="ECO:0000256" key="9">
    <source>
        <dbReference type="ARBA" id="ARBA00022777"/>
    </source>
</evidence>
<accession>G8P1R1</accession>
<dbReference type="PROSITE" id="PS00111">
    <property type="entry name" value="PGLYCERATE_KINASE"/>
    <property type="match status" value="1"/>
</dbReference>
<dbReference type="EMBL" id="CP003130">
    <property type="protein sequence ID" value="AEU35886.1"/>
    <property type="molecule type" value="Genomic_DNA"/>
</dbReference>
<evidence type="ECO:0000256" key="4">
    <source>
        <dbReference type="ARBA" id="ARBA00011245"/>
    </source>
</evidence>
<comment type="subcellular location">
    <subcellularLocation>
        <location evidence="12">Cytoplasm</location>
    </subcellularLocation>
</comment>
<feature type="binding site" evidence="12 13">
    <location>
        <begin position="60"/>
        <end position="63"/>
    </location>
    <ligand>
        <name>substrate</name>
    </ligand>
</feature>
<dbReference type="FunFam" id="3.40.50.1260:FF:000006">
    <property type="entry name" value="Phosphoglycerate kinase"/>
    <property type="match status" value="1"/>
</dbReference>
<gene>
    <name evidence="12" type="primary">pgk</name>
    <name evidence="16" type="ordered locus">AciX8_1545</name>
</gene>
<dbReference type="Pfam" id="PF00162">
    <property type="entry name" value="PGK"/>
    <property type="match status" value="1"/>
</dbReference>
<dbReference type="GO" id="GO:0005524">
    <property type="term" value="F:ATP binding"/>
    <property type="evidence" value="ECO:0007669"/>
    <property type="project" value="UniProtKB-KW"/>
</dbReference>
<dbReference type="KEGG" id="gma:AciX8_1545"/>
<evidence type="ECO:0000256" key="6">
    <source>
        <dbReference type="ARBA" id="ARBA00016471"/>
    </source>
</evidence>
<evidence type="ECO:0000256" key="5">
    <source>
        <dbReference type="ARBA" id="ARBA00013061"/>
    </source>
</evidence>
<name>G8P1R1_GRAMM</name>
<feature type="binding site" evidence="13">
    <location>
        <position position="37"/>
    </location>
    <ligand>
        <name>(2R)-3-phosphoglycerate</name>
        <dbReference type="ChEBI" id="CHEBI:58272"/>
    </ligand>
</feature>
<feature type="binding site" evidence="12 14">
    <location>
        <position position="332"/>
    </location>
    <ligand>
        <name>ATP</name>
        <dbReference type="ChEBI" id="CHEBI:30616"/>
    </ligand>
</feature>
<keyword evidence="7 12" id="KW-0808">Transferase</keyword>
<organism evidence="16 17">
    <name type="scientific">Granulicella mallensis (strain ATCC BAA-1857 / DSM 23137 / MP5ACTX8)</name>
    <dbReference type="NCBI Taxonomy" id="682795"/>
    <lineage>
        <taxon>Bacteria</taxon>
        <taxon>Pseudomonadati</taxon>
        <taxon>Acidobacteriota</taxon>
        <taxon>Terriglobia</taxon>
        <taxon>Terriglobales</taxon>
        <taxon>Acidobacteriaceae</taxon>
        <taxon>Granulicella</taxon>
    </lineage>
</organism>
<evidence type="ECO:0000256" key="10">
    <source>
        <dbReference type="ARBA" id="ARBA00022840"/>
    </source>
</evidence>
<feature type="binding site" evidence="12 14">
    <location>
        <begin position="359"/>
        <end position="362"/>
    </location>
    <ligand>
        <name>ATP</name>
        <dbReference type="ChEBI" id="CHEBI:30616"/>
    </ligand>
</feature>
<feature type="binding site" evidence="13">
    <location>
        <position position="158"/>
    </location>
    <ligand>
        <name>(2R)-3-phosphoglycerate</name>
        <dbReference type="ChEBI" id="CHEBI:58272"/>
    </ligand>
</feature>
<comment type="similarity">
    <text evidence="3 12 15">Belongs to the phosphoglycerate kinase family.</text>
</comment>
<evidence type="ECO:0000256" key="2">
    <source>
        <dbReference type="ARBA" id="ARBA00004838"/>
    </source>
</evidence>
<comment type="subunit">
    <text evidence="4 12">Monomer.</text>
</comment>
<dbReference type="RefSeq" id="WP_014264765.1">
    <property type="nucleotide sequence ID" value="NC_016631.1"/>
</dbReference>